<name>A0AB39SY93_9ACTN</name>
<evidence type="ECO:0000259" key="4">
    <source>
        <dbReference type="PROSITE" id="PS50949"/>
    </source>
</evidence>
<protein>
    <submittedName>
        <fullName evidence="5">GntR family transcriptional regulator</fullName>
    </submittedName>
</protein>
<dbReference type="InterPro" id="IPR036390">
    <property type="entry name" value="WH_DNA-bd_sf"/>
</dbReference>
<keyword evidence="3" id="KW-0804">Transcription</keyword>
<dbReference type="SUPFAM" id="SSF46785">
    <property type="entry name" value="Winged helix' DNA-binding domain"/>
    <property type="match status" value="1"/>
</dbReference>
<dbReference type="InterPro" id="IPR000524">
    <property type="entry name" value="Tscrpt_reg_HTH_GntR"/>
</dbReference>
<dbReference type="RefSeq" id="WP_369144024.1">
    <property type="nucleotide sequence ID" value="NZ_CP163444.1"/>
</dbReference>
<dbReference type="Gene3D" id="3.40.1410.10">
    <property type="entry name" value="Chorismate lyase-like"/>
    <property type="match status" value="1"/>
</dbReference>
<dbReference type="Gene3D" id="1.10.10.10">
    <property type="entry name" value="Winged helix-like DNA-binding domain superfamily/Winged helix DNA-binding domain"/>
    <property type="match status" value="1"/>
</dbReference>
<dbReference type="AlphaFoldDB" id="A0AB39SY93"/>
<keyword evidence="1" id="KW-0805">Transcription regulation</keyword>
<dbReference type="GO" id="GO:0003700">
    <property type="term" value="F:DNA-binding transcription factor activity"/>
    <property type="evidence" value="ECO:0007669"/>
    <property type="project" value="InterPro"/>
</dbReference>
<dbReference type="SUPFAM" id="SSF64288">
    <property type="entry name" value="Chorismate lyase-like"/>
    <property type="match status" value="1"/>
</dbReference>
<dbReference type="InterPro" id="IPR011663">
    <property type="entry name" value="UTRA"/>
</dbReference>
<dbReference type="PANTHER" id="PTHR44846">
    <property type="entry name" value="MANNOSYL-D-GLYCERATE TRANSPORT/METABOLISM SYSTEM REPRESSOR MNGR-RELATED"/>
    <property type="match status" value="1"/>
</dbReference>
<feature type="domain" description="HTH gntR-type" evidence="4">
    <location>
        <begin position="17"/>
        <end position="85"/>
    </location>
</feature>
<evidence type="ECO:0000256" key="1">
    <source>
        <dbReference type="ARBA" id="ARBA00023015"/>
    </source>
</evidence>
<dbReference type="PANTHER" id="PTHR44846:SF17">
    <property type="entry name" value="GNTR-FAMILY TRANSCRIPTIONAL REGULATOR"/>
    <property type="match status" value="1"/>
</dbReference>
<dbReference type="GO" id="GO:0003677">
    <property type="term" value="F:DNA binding"/>
    <property type="evidence" value="ECO:0007669"/>
    <property type="project" value="UniProtKB-KW"/>
</dbReference>
<dbReference type="CDD" id="cd07377">
    <property type="entry name" value="WHTH_GntR"/>
    <property type="match status" value="1"/>
</dbReference>
<gene>
    <name evidence="5" type="ORF">AB5J54_12625</name>
</gene>
<accession>A0AB39SY93</accession>
<organism evidence="5">
    <name type="scientific">Streptomyces sp. R44</name>
    <dbReference type="NCBI Taxonomy" id="3238633"/>
    <lineage>
        <taxon>Bacteria</taxon>
        <taxon>Bacillati</taxon>
        <taxon>Actinomycetota</taxon>
        <taxon>Actinomycetes</taxon>
        <taxon>Kitasatosporales</taxon>
        <taxon>Streptomycetaceae</taxon>
        <taxon>Streptomyces</taxon>
    </lineage>
</organism>
<evidence type="ECO:0000256" key="3">
    <source>
        <dbReference type="ARBA" id="ARBA00023163"/>
    </source>
</evidence>
<dbReference type="Pfam" id="PF00392">
    <property type="entry name" value="GntR"/>
    <property type="match status" value="1"/>
</dbReference>
<dbReference type="Pfam" id="PF07702">
    <property type="entry name" value="UTRA"/>
    <property type="match status" value="1"/>
</dbReference>
<dbReference type="PROSITE" id="PS50949">
    <property type="entry name" value="HTH_GNTR"/>
    <property type="match status" value="1"/>
</dbReference>
<evidence type="ECO:0000256" key="2">
    <source>
        <dbReference type="ARBA" id="ARBA00023125"/>
    </source>
</evidence>
<dbReference type="InterPro" id="IPR050679">
    <property type="entry name" value="Bact_HTH_transcr_reg"/>
</dbReference>
<dbReference type="GO" id="GO:0045892">
    <property type="term" value="P:negative regulation of DNA-templated transcription"/>
    <property type="evidence" value="ECO:0007669"/>
    <property type="project" value="TreeGrafter"/>
</dbReference>
<dbReference type="SMART" id="SM00345">
    <property type="entry name" value="HTH_GNTR"/>
    <property type="match status" value="1"/>
</dbReference>
<reference evidence="5" key="1">
    <citation type="submission" date="2024-07" db="EMBL/GenBank/DDBJ databases">
        <authorList>
            <person name="Yu S.T."/>
        </authorList>
    </citation>
    <scope>NUCLEOTIDE SEQUENCE</scope>
    <source>
        <strain evidence="5">R44</strain>
    </source>
</reference>
<dbReference type="SMART" id="SM00866">
    <property type="entry name" value="UTRA"/>
    <property type="match status" value="1"/>
</dbReference>
<dbReference type="InterPro" id="IPR036388">
    <property type="entry name" value="WH-like_DNA-bd_sf"/>
</dbReference>
<proteinExistence type="predicted"/>
<dbReference type="EMBL" id="CP163444">
    <property type="protein sequence ID" value="XDQ71318.1"/>
    <property type="molecule type" value="Genomic_DNA"/>
</dbReference>
<sequence>MRVGRTVGTPAGAGRAVPRYVQIADEIVQQIRSGVLKAGDMVPSESELVERYGVAGGTIRKAMVEVRASGLVETRHGKGSIVKDRPPVRLRSSDRFRASHRRGGKAAYLAESEQSGATAKVSVLYIGPMEAPTDIAERLGVDAGTQVLARRRLYFRNGTPVETASSYLPWDVVKDIPELFAENPGPGGIYARLEDHGHTFAEFVETLQARPAAKAEASELALSPGAPVIQLVRDAVTTKGRVVEVCDTLMAADQFVFQYRIPATD</sequence>
<dbReference type="InterPro" id="IPR028978">
    <property type="entry name" value="Chorismate_lyase_/UTRA_dom_sf"/>
</dbReference>
<keyword evidence="2" id="KW-0238">DNA-binding</keyword>
<evidence type="ECO:0000313" key="5">
    <source>
        <dbReference type="EMBL" id="XDQ71318.1"/>
    </source>
</evidence>